<feature type="domain" description="Copper amine oxidase-like N-terminal" evidence="2">
    <location>
        <begin position="51"/>
        <end position="156"/>
    </location>
</feature>
<comment type="caution">
    <text evidence="3">The sequence shown here is derived from an EMBL/GenBank/DDBJ whole genome shotgun (WGS) entry which is preliminary data.</text>
</comment>
<sequence>MKFLNQIQLRSKSILLAALAFVLLAMNAVPASAATTGVTIRVKVGSTQMKINTEIVKITAPYLSSGNVMVPLSVFTNTKGFGAKLQLTNNKVIKLTYGTHNIVLTVGQKSATIDGKKATVPAAPANKSGVMTVPLASVIKAFGKTVTQDAKTKEYVINGVTSASGTSGNKPTGIDSDSGKSLIGDSYYQWSMNYPTGLVQGYVSSSGNWITFGDVKGDYRLALSVEETSESMDSKDQRDYIIDNFIDDEQILDVSTIKKPGGTFQKVVTKYSDTTTEYRGIQANDHFYTVILTKKGKAASNTSAYAALLDSFKPSFDASNKSLKDLTKVKNGLIAFEDKAYGLQINLPVKWVKHSESNGLSFVGPDDAELTFEVTSSEPGDTLDQWVASRQKMYEDLMNSDYRAKSTITPTTWNGVPALLLEISYTDNLKDWTNEYSIFVMNGKHKLELNLTYPQKDKDKIQTIFEQMSKNMKVDLGKIEKDFGYLPDSNDIELRETTEKTSKKYGYRITVPKYWARGVDMERSGVLLEGIGVSVRVAALENGNLTEMLDKMDKYANSGLTGTIVESRTKETFAGVEAYKFVEKTLSGAETPTRTTTYLFEKAGTVYLVLGVIEDMYTSELNVKQLQDALASFKWTSN</sequence>
<evidence type="ECO:0000313" key="4">
    <source>
        <dbReference type="Proteomes" id="UP001596113"/>
    </source>
</evidence>
<feature type="chain" id="PRO_5045613985" evidence="1">
    <location>
        <begin position="34"/>
        <end position="638"/>
    </location>
</feature>
<dbReference type="EMBL" id="JBHSMI010000005">
    <property type="protein sequence ID" value="MFC5401682.1"/>
    <property type="molecule type" value="Genomic_DNA"/>
</dbReference>
<keyword evidence="1" id="KW-0732">Signal</keyword>
<dbReference type="Pfam" id="PF07833">
    <property type="entry name" value="Cu_amine_oxidN1"/>
    <property type="match status" value="1"/>
</dbReference>
<accession>A0ABW0HPA2</accession>
<proteinExistence type="predicted"/>
<dbReference type="InterPro" id="IPR012854">
    <property type="entry name" value="Cu_amine_oxidase-like_N"/>
</dbReference>
<evidence type="ECO:0000259" key="2">
    <source>
        <dbReference type="Pfam" id="PF07833"/>
    </source>
</evidence>
<evidence type="ECO:0000256" key="1">
    <source>
        <dbReference type="SAM" id="SignalP"/>
    </source>
</evidence>
<evidence type="ECO:0000313" key="3">
    <source>
        <dbReference type="EMBL" id="MFC5401682.1"/>
    </source>
</evidence>
<dbReference type="RefSeq" id="WP_378129473.1">
    <property type="nucleotide sequence ID" value="NZ_JBHSMI010000005.1"/>
</dbReference>
<gene>
    <name evidence="3" type="ORF">ACFPOF_02965</name>
</gene>
<name>A0ABW0HPA2_9BACL</name>
<dbReference type="SUPFAM" id="SSF55383">
    <property type="entry name" value="Copper amine oxidase, domain N"/>
    <property type="match status" value="1"/>
</dbReference>
<dbReference type="Gene3D" id="3.40.1000.10">
    <property type="entry name" value="Mog1/PsbP, alpha/beta/alpha sandwich"/>
    <property type="match status" value="1"/>
</dbReference>
<protein>
    <submittedName>
        <fullName evidence="3">Copper amine oxidase N-terminal domain-containing protein</fullName>
    </submittedName>
</protein>
<feature type="signal peptide" evidence="1">
    <location>
        <begin position="1"/>
        <end position="33"/>
    </location>
</feature>
<dbReference type="Gene3D" id="3.30.457.10">
    <property type="entry name" value="Copper amine oxidase-like, N-terminal domain"/>
    <property type="match status" value="1"/>
</dbReference>
<dbReference type="Proteomes" id="UP001596113">
    <property type="component" value="Unassembled WGS sequence"/>
</dbReference>
<dbReference type="InterPro" id="IPR036582">
    <property type="entry name" value="Mao_N_sf"/>
</dbReference>
<keyword evidence="4" id="KW-1185">Reference proteome</keyword>
<reference evidence="4" key="1">
    <citation type="journal article" date="2019" name="Int. J. Syst. Evol. Microbiol.">
        <title>The Global Catalogue of Microorganisms (GCM) 10K type strain sequencing project: providing services to taxonomists for standard genome sequencing and annotation.</title>
        <authorList>
            <consortium name="The Broad Institute Genomics Platform"/>
            <consortium name="The Broad Institute Genome Sequencing Center for Infectious Disease"/>
            <person name="Wu L."/>
            <person name="Ma J."/>
        </authorList>
    </citation>
    <scope>NUCLEOTIDE SEQUENCE [LARGE SCALE GENOMIC DNA]</scope>
    <source>
        <strain evidence="4">CGMCC 1.18575</strain>
    </source>
</reference>
<organism evidence="3 4">
    <name type="scientific">Cohnella soli</name>
    <dbReference type="NCBI Taxonomy" id="425005"/>
    <lineage>
        <taxon>Bacteria</taxon>
        <taxon>Bacillati</taxon>
        <taxon>Bacillota</taxon>
        <taxon>Bacilli</taxon>
        <taxon>Bacillales</taxon>
        <taxon>Paenibacillaceae</taxon>
        <taxon>Cohnella</taxon>
    </lineage>
</organism>